<dbReference type="PANTHER" id="PTHR42188:SF1">
    <property type="entry name" value="23S RRNA-SPECIFIC ENDONUCLEASE VAPC20"/>
    <property type="match status" value="1"/>
</dbReference>
<evidence type="ECO:0000313" key="3">
    <source>
        <dbReference type="Proteomes" id="UP000016986"/>
    </source>
</evidence>
<accession>U3A532</accession>
<dbReference type="Gene3D" id="3.40.50.1010">
    <property type="entry name" value="5'-nuclease"/>
    <property type="match status" value="1"/>
</dbReference>
<reference evidence="2 3" key="1">
    <citation type="submission" date="2013-09" db="EMBL/GenBank/DDBJ databases">
        <title>Whole genome sequencing of Halarchaeum acidiphilum strain MH1-52-1.</title>
        <authorList>
            <person name="Shimane Y."/>
            <person name="Minegishi H."/>
            <person name="Nishi S."/>
            <person name="Echigo A."/>
            <person name="Shuto A."/>
            <person name="Konishi M."/>
            <person name="Ito T."/>
            <person name="Ohkuma M."/>
            <person name="Ohta Y."/>
            <person name="Nagano Y."/>
            <person name="Tsubouchi T."/>
            <person name="Mori K."/>
            <person name="Usui K."/>
            <person name="Kamekura M."/>
            <person name="Usami R."/>
            <person name="Takaki Y."/>
            <person name="Hatada Y."/>
        </authorList>
    </citation>
    <scope>NUCLEOTIDE SEQUENCE [LARGE SCALE GENOMIC DNA]</scope>
    <source>
        <strain evidence="2 3">JCM 16109</strain>
    </source>
</reference>
<name>U3A532_9EURY</name>
<dbReference type="GO" id="GO:0004521">
    <property type="term" value="F:RNA endonuclease activity"/>
    <property type="evidence" value="ECO:0007669"/>
    <property type="project" value="InterPro"/>
</dbReference>
<dbReference type="SUPFAM" id="SSF88723">
    <property type="entry name" value="PIN domain-like"/>
    <property type="match status" value="1"/>
</dbReference>
<dbReference type="Pfam" id="PF01850">
    <property type="entry name" value="PIN"/>
    <property type="match status" value="1"/>
</dbReference>
<dbReference type="InterPro" id="IPR039018">
    <property type="entry name" value="VapC20-like"/>
</dbReference>
<dbReference type="eggNOG" id="arCOG04502">
    <property type="taxonomic scope" value="Archaea"/>
</dbReference>
<feature type="domain" description="PIN" evidence="1">
    <location>
        <begin position="3"/>
        <end position="64"/>
    </location>
</feature>
<dbReference type="InterPro" id="IPR029060">
    <property type="entry name" value="PIN-like_dom_sf"/>
</dbReference>
<organism evidence="2 3">
    <name type="scientific">Halarchaeum acidiphilum MH1-52-1</name>
    <dbReference type="NCBI Taxonomy" id="1261545"/>
    <lineage>
        <taxon>Archaea</taxon>
        <taxon>Methanobacteriati</taxon>
        <taxon>Methanobacteriota</taxon>
        <taxon>Stenosarchaea group</taxon>
        <taxon>Halobacteria</taxon>
        <taxon>Halobacteriales</taxon>
        <taxon>Halobacteriaceae</taxon>
    </lineage>
</organism>
<proteinExistence type="predicted"/>
<evidence type="ECO:0000313" key="2">
    <source>
        <dbReference type="EMBL" id="GAD52754.1"/>
    </source>
</evidence>
<protein>
    <recommendedName>
        <fullName evidence="1">PIN domain-containing protein</fullName>
    </recommendedName>
</protein>
<dbReference type="InterPro" id="IPR002716">
    <property type="entry name" value="PIN_dom"/>
</dbReference>
<gene>
    <name evidence="2" type="ORF">MBEHAL_1514</name>
</gene>
<dbReference type="PANTHER" id="PTHR42188">
    <property type="entry name" value="23S RRNA-SPECIFIC ENDONUCLEASE VAPC20"/>
    <property type="match status" value="1"/>
</dbReference>
<evidence type="ECO:0000259" key="1">
    <source>
        <dbReference type="Pfam" id="PF01850"/>
    </source>
</evidence>
<dbReference type="Proteomes" id="UP000016986">
    <property type="component" value="Unassembled WGS sequence"/>
</dbReference>
<keyword evidence="3" id="KW-1185">Reference proteome</keyword>
<comment type="caution">
    <text evidence="2">The sequence shown here is derived from an EMBL/GenBank/DDBJ whole genome shotgun (WGS) entry which is preliminary data.</text>
</comment>
<dbReference type="AlphaFoldDB" id="U3A532"/>
<sequence>MLDRLIEGAHFEIVHAPKADFNAAQAIFRRYGELSFVDATIAAFMEREEIEYLYSFDDDFDALDNLTRLDTADNPFN</sequence>
<dbReference type="EMBL" id="BATA01000033">
    <property type="protein sequence ID" value="GAD52754.1"/>
    <property type="molecule type" value="Genomic_DNA"/>
</dbReference>
<dbReference type="GO" id="GO:0016075">
    <property type="term" value="P:rRNA catabolic process"/>
    <property type="evidence" value="ECO:0007669"/>
    <property type="project" value="TreeGrafter"/>
</dbReference>